<feature type="compositionally biased region" description="Low complexity" evidence="1">
    <location>
        <begin position="552"/>
        <end position="561"/>
    </location>
</feature>
<evidence type="ECO:0000313" key="3">
    <source>
        <dbReference type="Proteomes" id="UP000269721"/>
    </source>
</evidence>
<dbReference type="AlphaFoldDB" id="A0A4P9WAT0"/>
<feature type="region of interest" description="Disordered" evidence="1">
    <location>
        <begin position="1036"/>
        <end position="1182"/>
    </location>
</feature>
<feature type="compositionally biased region" description="Basic residues" evidence="1">
    <location>
        <begin position="392"/>
        <end position="405"/>
    </location>
</feature>
<feature type="compositionally biased region" description="Basic residues" evidence="1">
    <location>
        <begin position="659"/>
        <end position="677"/>
    </location>
</feature>
<organism evidence="2 3">
    <name type="scientific">Blyttiomyces helicus</name>
    <dbReference type="NCBI Taxonomy" id="388810"/>
    <lineage>
        <taxon>Eukaryota</taxon>
        <taxon>Fungi</taxon>
        <taxon>Fungi incertae sedis</taxon>
        <taxon>Chytridiomycota</taxon>
        <taxon>Chytridiomycota incertae sedis</taxon>
        <taxon>Chytridiomycetes</taxon>
        <taxon>Chytridiomycetes incertae sedis</taxon>
        <taxon>Blyttiomyces</taxon>
    </lineage>
</organism>
<feature type="compositionally biased region" description="Pro residues" evidence="1">
    <location>
        <begin position="1094"/>
        <end position="1122"/>
    </location>
</feature>
<feature type="compositionally biased region" description="Low complexity" evidence="1">
    <location>
        <begin position="1073"/>
        <end position="1082"/>
    </location>
</feature>
<feature type="compositionally biased region" description="Basic and acidic residues" evidence="1">
    <location>
        <begin position="796"/>
        <end position="806"/>
    </location>
</feature>
<gene>
    <name evidence="2" type="ORF">BDK51DRAFT_40703</name>
</gene>
<feature type="region of interest" description="Disordered" evidence="1">
    <location>
        <begin position="620"/>
        <end position="698"/>
    </location>
</feature>
<feature type="region of interest" description="Disordered" evidence="1">
    <location>
        <begin position="764"/>
        <end position="933"/>
    </location>
</feature>
<feature type="region of interest" description="Disordered" evidence="1">
    <location>
        <begin position="257"/>
        <end position="342"/>
    </location>
</feature>
<feature type="compositionally biased region" description="Acidic residues" evidence="1">
    <location>
        <begin position="1202"/>
        <end position="1222"/>
    </location>
</feature>
<feature type="compositionally biased region" description="Low complexity" evidence="1">
    <location>
        <begin position="376"/>
        <end position="391"/>
    </location>
</feature>
<dbReference type="Proteomes" id="UP000269721">
    <property type="component" value="Unassembled WGS sequence"/>
</dbReference>
<feature type="compositionally biased region" description="Basic residues" evidence="1">
    <location>
        <begin position="785"/>
        <end position="795"/>
    </location>
</feature>
<feature type="compositionally biased region" description="Acidic residues" evidence="1">
    <location>
        <begin position="319"/>
        <end position="336"/>
    </location>
</feature>
<feature type="compositionally biased region" description="Low complexity" evidence="1">
    <location>
        <begin position="1036"/>
        <end position="1049"/>
    </location>
</feature>
<feature type="region of interest" description="Disordered" evidence="1">
    <location>
        <begin position="372"/>
        <end position="442"/>
    </location>
</feature>
<proteinExistence type="predicted"/>
<evidence type="ECO:0000256" key="1">
    <source>
        <dbReference type="SAM" id="MobiDB-lite"/>
    </source>
</evidence>
<keyword evidence="3" id="KW-1185">Reference proteome</keyword>
<feature type="compositionally biased region" description="Low complexity" evidence="1">
    <location>
        <begin position="487"/>
        <end position="506"/>
    </location>
</feature>
<feature type="region of interest" description="Disordered" evidence="1">
    <location>
        <begin position="1194"/>
        <end position="1222"/>
    </location>
</feature>
<name>A0A4P9WAT0_9FUNG</name>
<protein>
    <submittedName>
        <fullName evidence="2">Uncharacterized protein</fullName>
    </submittedName>
</protein>
<feature type="region of interest" description="Disordered" evidence="1">
    <location>
        <begin position="465"/>
        <end position="564"/>
    </location>
</feature>
<feature type="compositionally biased region" description="Basic and acidic residues" evidence="1">
    <location>
        <begin position="138"/>
        <end position="166"/>
    </location>
</feature>
<feature type="compositionally biased region" description="Polar residues" evidence="1">
    <location>
        <begin position="264"/>
        <end position="273"/>
    </location>
</feature>
<evidence type="ECO:0000313" key="2">
    <source>
        <dbReference type="EMBL" id="RKO89711.1"/>
    </source>
</evidence>
<dbReference type="EMBL" id="KZ995930">
    <property type="protein sequence ID" value="RKO89711.1"/>
    <property type="molecule type" value="Genomic_DNA"/>
</dbReference>
<feature type="compositionally biased region" description="Pro residues" evidence="1">
    <location>
        <begin position="1163"/>
        <end position="1173"/>
    </location>
</feature>
<feature type="compositionally biased region" description="Low complexity" evidence="1">
    <location>
        <begin position="1140"/>
        <end position="1149"/>
    </location>
</feature>
<sequence>MWQTSSRPSSPSTILTSLSPTAAVHALTLARLARNQSPTEFLDHHDALPHAHYSAIMDAVRALDDLEDDSATRTALVSDLPWRALGKDPVLDSLERMSSKAAAAVARTARSGAMRRTGSEVEDEAVQERARGFGRGGGRKEGKAKEKGKGNARGPRSESGREVDRDFHYESDDGILKRYMAKGLSASQFADFTEKTGVFEDTWGPWCFVRLFYSRNRIVISIGLSQDLPKANAKPPIPSLVSGALDKVDIPDVPRDADAATLDRSPSSSSIHTESLDAKKAPSNETLTDMDLDERVPLLRPSLRSDLGPMDLDHLGGLPEEDDDDRDRDEDEDDDEVTLRRSPHRSRLSVAITTDDVVIDIPDDLAETITSSTYQTPCTSPTPHSTSTATPPKKKKKNKKKKKKSTVVNSATSGPSSMDNVDPNDNDAGSESSVPALESSTSYNARSLAADLSFTEALRSYPYEVLASDDSKDGDSDGVELKTLNRSTSPIASSSSSSSSFSTASSGCYVDASTSTGPTLTSRGVGTSTTPLRQTAKLTPITESDESNATFSNSSSSSSSWGGVGMGMGKGMGIGYPLTQRYPFSRSPLTLWPQASIASFLSSLNRGTSLFSAKGRSMLGSAMGESSTPPAPQPPARGDRTDFLDGIIPKTTKPNPEKGKKKKKKKVKPSKRARKGAGGRVLNAGDASEEAVDMDEGEDDAVVSDMERGGVDGLMAAVDELEPASWADEVEEPELEVVMIQKQKMYVVRDIVLEPEPVKRLNPVSAYASPDHHHGSYPHPQSSHRGGRGRSKFNRHHADYHQDPAAHRGGWAPRPSYGAGPGASPAPYQQFPQDRPGVYGPPAGGKPWGRPAASPSPVQPGGSVDSRRPPPVPRRGSDSSGDYPHGAKEIAPAPSADNHHQHRRPSFGNGETDVREARRGTVTGPFQNGTANAWPVSEKALARPPHAPVKKVELATQVAVQPRAPSPALTTEVAPAEAVITASAPAVESEVQPPVAAPSVFRPSVTAKSFEPAQVEYLENNEAPTQLLLRGSLGLPILARGDPPAAARSPRPDAGPDPAPPAPAAPPAPPTPHASAHAPAATLVPSPPAHGRAPTPPASTPAPAFSPTPTPDVPPTPAPTSAPPTTTHSPRPTPPPRPRASPSLSTRPTTGPPGFPHHLYAPHLPPPGLPLPPSHQTVTDDEPDVEIVGVAEAGRREMEDVGREEEEGVEAGGIVEEEDDEKDAELEQLVYETPVAVRAFLDSWREGCDASGSFDAAAAKRFFNARKLF</sequence>
<feature type="compositionally biased region" description="Polar residues" evidence="1">
    <location>
        <begin position="512"/>
        <end position="537"/>
    </location>
</feature>
<feature type="compositionally biased region" description="Acidic residues" evidence="1">
    <location>
        <begin position="687"/>
        <end position="698"/>
    </location>
</feature>
<dbReference type="PRINTS" id="PR01217">
    <property type="entry name" value="PRICHEXTENSN"/>
</dbReference>
<accession>A0A4P9WAT0</accession>
<feature type="compositionally biased region" description="Pro residues" evidence="1">
    <location>
        <begin position="1053"/>
        <end position="1072"/>
    </location>
</feature>
<feature type="region of interest" description="Disordered" evidence="1">
    <location>
        <begin position="109"/>
        <end position="166"/>
    </location>
</feature>
<reference evidence="3" key="1">
    <citation type="journal article" date="2018" name="Nat. Microbiol.">
        <title>Leveraging single-cell genomics to expand the fungal tree of life.</title>
        <authorList>
            <person name="Ahrendt S.R."/>
            <person name="Quandt C.A."/>
            <person name="Ciobanu D."/>
            <person name="Clum A."/>
            <person name="Salamov A."/>
            <person name="Andreopoulos B."/>
            <person name="Cheng J.F."/>
            <person name="Woyke T."/>
            <person name="Pelin A."/>
            <person name="Henrissat B."/>
            <person name="Reynolds N.K."/>
            <person name="Benny G.L."/>
            <person name="Smith M.E."/>
            <person name="James T.Y."/>
            <person name="Grigoriev I.V."/>
        </authorList>
    </citation>
    <scope>NUCLEOTIDE SEQUENCE [LARGE SCALE GENOMIC DNA]</scope>
</reference>
<feature type="compositionally biased region" description="Polar residues" evidence="1">
    <location>
        <begin position="427"/>
        <end position="442"/>
    </location>
</feature>